<organism evidence="4">
    <name type="scientific">Paenibacillus sp. BIHB 4019</name>
    <dbReference type="NCBI Taxonomy" id="1870819"/>
    <lineage>
        <taxon>Bacteria</taxon>
        <taxon>Bacillati</taxon>
        <taxon>Bacillota</taxon>
        <taxon>Bacilli</taxon>
        <taxon>Bacillales</taxon>
        <taxon>Paenibacillaceae</taxon>
        <taxon>Paenibacillus</taxon>
    </lineage>
</organism>
<feature type="region of interest" description="Disordered" evidence="1">
    <location>
        <begin position="191"/>
        <end position="211"/>
    </location>
</feature>
<dbReference type="AlphaFoldDB" id="A0A1B2DJX8"/>
<reference evidence="4" key="1">
    <citation type="submission" date="2016-08" db="EMBL/GenBank/DDBJ databases">
        <title>Complete Genome Seqeunce of Paenibacillus sp. BIHB 4019 from tea rhizoplane.</title>
        <authorList>
            <person name="Thakur R."/>
            <person name="Swarnkar M.K."/>
            <person name="Gulati A."/>
        </authorList>
    </citation>
    <scope>NUCLEOTIDE SEQUENCE [LARGE SCALE GENOMIC DNA]</scope>
    <source>
        <strain evidence="4">BIHB4019</strain>
    </source>
</reference>
<dbReference type="EMBL" id="CP016808">
    <property type="protein sequence ID" value="ANY68027.1"/>
    <property type="molecule type" value="Genomic_DNA"/>
</dbReference>
<gene>
    <name evidence="4" type="ORF">BBD42_17250</name>
</gene>
<dbReference type="Gene3D" id="3.10.450.40">
    <property type="match status" value="2"/>
</dbReference>
<feature type="compositionally biased region" description="Acidic residues" evidence="1">
    <location>
        <begin position="198"/>
        <end position="211"/>
    </location>
</feature>
<feature type="chain" id="PRO_5008534929" description="PepSY domain-containing protein" evidence="2">
    <location>
        <begin position="26"/>
        <end position="211"/>
    </location>
</feature>
<protein>
    <recommendedName>
        <fullName evidence="3">PepSY domain-containing protein</fullName>
    </recommendedName>
</protein>
<dbReference type="InterPro" id="IPR025711">
    <property type="entry name" value="PepSY"/>
</dbReference>
<evidence type="ECO:0000259" key="3">
    <source>
        <dbReference type="Pfam" id="PF03413"/>
    </source>
</evidence>
<feature type="domain" description="PepSY" evidence="3">
    <location>
        <begin position="33"/>
        <end position="92"/>
    </location>
</feature>
<name>A0A1B2DJX8_9BACL</name>
<accession>A0A1B2DJX8</accession>
<dbReference type="Pfam" id="PF03413">
    <property type="entry name" value="PepSY"/>
    <property type="match status" value="2"/>
</dbReference>
<feature type="domain" description="PepSY" evidence="3">
    <location>
        <begin position="137"/>
        <end position="192"/>
    </location>
</feature>
<feature type="signal peptide" evidence="2">
    <location>
        <begin position="1"/>
        <end position="25"/>
    </location>
</feature>
<evidence type="ECO:0000313" key="4">
    <source>
        <dbReference type="EMBL" id="ANY68027.1"/>
    </source>
</evidence>
<keyword evidence="2" id="KW-0732">Signal</keyword>
<feature type="compositionally biased region" description="Low complexity" evidence="1">
    <location>
        <begin position="104"/>
        <end position="133"/>
    </location>
</feature>
<feature type="region of interest" description="Disordered" evidence="1">
    <location>
        <begin position="99"/>
        <end position="133"/>
    </location>
</feature>
<sequence length="211" mass="22162">MNKKIWIGVVSVTLALGAMGGAATAASNTKTLIGKAEAKKIALKHVEGRIDGVDLERNQTGIFYEVEVERGAYQNEVDVHIDAYSGKLLGIYDSDDDDDDRRAAQATAGAGTASNAGTVNQPAASPSTSTGTAALKTAEQAGAIAVAKVGGTVVKVERDREDGKIIYEVDLRITGGKAEVEVDAATGKVLSVDKDYHDDDDYDDDDHYDGD</sequence>
<evidence type="ECO:0000256" key="2">
    <source>
        <dbReference type="SAM" id="SignalP"/>
    </source>
</evidence>
<evidence type="ECO:0000256" key="1">
    <source>
        <dbReference type="SAM" id="MobiDB-lite"/>
    </source>
</evidence>
<proteinExistence type="predicted"/>